<organism evidence="1 2">
    <name type="scientific">Eragrostis curvula</name>
    <name type="common">weeping love grass</name>
    <dbReference type="NCBI Taxonomy" id="38414"/>
    <lineage>
        <taxon>Eukaryota</taxon>
        <taxon>Viridiplantae</taxon>
        <taxon>Streptophyta</taxon>
        <taxon>Embryophyta</taxon>
        <taxon>Tracheophyta</taxon>
        <taxon>Spermatophyta</taxon>
        <taxon>Magnoliopsida</taxon>
        <taxon>Liliopsida</taxon>
        <taxon>Poales</taxon>
        <taxon>Poaceae</taxon>
        <taxon>PACMAD clade</taxon>
        <taxon>Chloridoideae</taxon>
        <taxon>Eragrostideae</taxon>
        <taxon>Eragrostidinae</taxon>
        <taxon>Eragrostis</taxon>
    </lineage>
</organism>
<gene>
    <name evidence="1" type="ORF">EJB05_01619</name>
</gene>
<dbReference type="AlphaFoldDB" id="A0A5J9WQ18"/>
<sequence>MTGRFVLQKISSGTSRSMSLLAAHASASARAAAPVVPCSSAARFLNKTAFSHATAKIGGSATEMSSSFINHNKLAFVNSVGTKHTFSSSASNWHKYSWEAILAAWKARGAAWVARKGAG</sequence>
<accession>A0A5J9WQ18</accession>
<evidence type="ECO:0000313" key="1">
    <source>
        <dbReference type="EMBL" id="TVU50253.1"/>
    </source>
</evidence>
<name>A0A5J9WQ18_9POAL</name>
<keyword evidence="2" id="KW-1185">Reference proteome</keyword>
<protein>
    <submittedName>
        <fullName evidence="1">Uncharacterized protein</fullName>
    </submittedName>
</protein>
<proteinExistence type="predicted"/>
<reference evidence="1 2" key="1">
    <citation type="journal article" date="2019" name="Sci. Rep.">
        <title>A high-quality genome of Eragrostis curvula grass provides insights into Poaceae evolution and supports new strategies to enhance forage quality.</title>
        <authorList>
            <person name="Carballo J."/>
            <person name="Santos B.A.C.M."/>
            <person name="Zappacosta D."/>
            <person name="Garbus I."/>
            <person name="Selva J.P."/>
            <person name="Gallo C.A."/>
            <person name="Diaz A."/>
            <person name="Albertini E."/>
            <person name="Caccamo M."/>
            <person name="Echenique V."/>
        </authorList>
    </citation>
    <scope>NUCLEOTIDE SEQUENCE [LARGE SCALE GENOMIC DNA]</scope>
    <source>
        <strain evidence="2">cv. Victoria</strain>
        <tissue evidence="1">Leaf</tissue>
    </source>
</reference>
<evidence type="ECO:0000313" key="2">
    <source>
        <dbReference type="Proteomes" id="UP000324897"/>
    </source>
</evidence>
<dbReference type="Gramene" id="TVU50253">
    <property type="protein sequence ID" value="TVU50253"/>
    <property type="gene ID" value="EJB05_01619"/>
</dbReference>
<dbReference type="EMBL" id="RWGY01000002">
    <property type="protein sequence ID" value="TVU50253.1"/>
    <property type="molecule type" value="Genomic_DNA"/>
</dbReference>
<dbReference type="Proteomes" id="UP000324897">
    <property type="component" value="Chromosome 6"/>
</dbReference>
<comment type="caution">
    <text evidence="1">The sequence shown here is derived from an EMBL/GenBank/DDBJ whole genome shotgun (WGS) entry which is preliminary data.</text>
</comment>